<feature type="transmembrane region" description="Helical" evidence="7">
    <location>
        <begin position="333"/>
        <end position="355"/>
    </location>
</feature>
<feature type="transmembrane region" description="Helical" evidence="7">
    <location>
        <begin position="386"/>
        <end position="407"/>
    </location>
</feature>
<protein>
    <submittedName>
        <fullName evidence="8">Lipopolysaccharide biosynthesis protein</fullName>
    </submittedName>
</protein>
<feature type="transmembrane region" description="Helical" evidence="7">
    <location>
        <begin position="181"/>
        <end position="199"/>
    </location>
</feature>
<evidence type="ECO:0000256" key="7">
    <source>
        <dbReference type="SAM" id="Phobius"/>
    </source>
</evidence>
<evidence type="ECO:0000256" key="3">
    <source>
        <dbReference type="ARBA" id="ARBA00022475"/>
    </source>
</evidence>
<keyword evidence="3" id="KW-1003">Cell membrane</keyword>
<evidence type="ECO:0000313" key="8">
    <source>
        <dbReference type="EMBL" id="MFD2554313.1"/>
    </source>
</evidence>
<dbReference type="CDD" id="cd13127">
    <property type="entry name" value="MATE_tuaB_like"/>
    <property type="match status" value="1"/>
</dbReference>
<dbReference type="Proteomes" id="UP001597440">
    <property type="component" value="Unassembled WGS sequence"/>
</dbReference>
<accession>A0ABW5L153</accession>
<keyword evidence="6 7" id="KW-0472">Membrane</keyword>
<feature type="transmembrane region" description="Helical" evidence="7">
    <location>
        <begin position="296"/>
        <end position="321"/>
    </location>
</feature>
<feature type="transmembrane region" description="Helical" evidence="7">
    <location>
        <begin position="88"/>
        <end position="111"/>
    </location>
</feature>
<keyword evidence="4 7" id="KW-0812">Transmembrane</keyword>
<comment type="subcellular location">
    <subcellularLocation>
        <location evidence="1">Cell membrane</location>
        <topology evidence="1">Multi-pass membrane protein</topology>
    </subcellularLocation>
</comment>
<dbReference type="RefSeq" id="WP_210355890.1">
    <property type="nucleotide sequence ID" value="NZ_JAEQMU010000006.1"/>
</dbReference>
<feature type="transmembrane region" description="Helical" evidence="7">
    <location>
        <begin position="362"/>
        <end position="380"/>
    </location>
</feature>
<comment type="caution">
    <text evidence="8">The sequence shown here is derived from an EMBL/GenBank/DDBJ whole genome shotgun (WGS) entry which is preliminary data.</text>
</comment>
<evidence type="ECO:0000256" key="4">
    <source>
        <dbReference type="ARBA" id="ARBA00022692"/>
    </source>
</evidence>
<dbReference type="Pfam" id="PF13440">
    <property type="entry name" value="Polysacc_synt_3"/>
    <property type="match status" value="1"/>
</dbReference>
<evidence type="ECO:0000256" key="6">
    <source>
        <dbReference type="ARBA" id="ARBA00023136"/>
    </source>
</evidence>
<comment type="similarity">
    <text evidence="2">Belongs to the polysaccharide synthase family.</text>
</comment>
<dbReference type="PANTHER" id="PTHR30250:SF10">
    <property type="entry name" value="LIPOPOLYSACCHARIDE BIOSYNTHESIS PROTEIN WZXC"/>
    <property type="match status" value="1"/>
</dbReference>
<evidence type="ECO:0000256" key="1">
    <source>
        <dbReference type="ARBA" id="ARBA00004651"/>
    </source>
</evidence>
<keyword evidence="9" id="KW-1185">Reference proteome</keyword>
<dbReference type="InterPro" id="IPR050833">
    <property type="entry name" value="Poly_Biosynth_Transport"/>
</dbReference>
<evidence type="ECO:0000256" key="2">
    <source>
        <dbReference type="ARBA" id="ARBA00007430"/>
    </source>
</evidence>
<feature type="transmembrane region" description="Helical" evidence="7">
    <location>
        <begin position="155"/>
        <end position="175"/>
    </location>
</feature>
<evidence type="ECO:0000256" key="5">
    <source>
        <dbReference type="ARBA" id="ARBA00022989"/>
    </source>
</evidence>
<feature type="transmembrane region" description="Helical" evidence="7">
    <location>
        <begin position="419"/>
        <end position="441"/>
    </location>
</feature>
<sequence>MSTQDESANSSLKSKTTKGLVWSGLSNGLQQILGALFGIALARMLTPSDYGMIAMVTIFSLIASAFQESGFVNGIANKSTVTHRDYNAVFWCSISVGSILYILLFLSAPLIASYYNIPELTPLSRLVFLGFWTGSFGIAHNAYLFRNLMVKERAIAMLTAIVFSNIVGVILAYLGFSYWGIAIQTILYAATTSALFFYFSKFRPSFNIDLKPIREIIGFSSKIFITNVFIHLNNNVYSLILGKFYKPEDVGNVNQAIKWNLMGQSVITNMVNNVTQPVLQKIQADQDRQLRVFRKILAFTSFIAFPSLFGLALVSNEFILIALTTKWSDSAAYLQPLCIGGAFLVVSNVFANFILSKGKSNLYMFSILSFGILQLLILLVAHSYSILFMIQLTVLLQFSWIFVWFTIAKPYVKYSLKNMFRDIFSYAILAALAALVAYFTFSLTTNIYLRFVIAVLTMGFSYIALNKLFLPAILDEVLEYVKNIKRKKTA</sequence>
<feature type="transmembrane region" description="Helical" evidence="7">
    <location>
        <begin position="123"/>
        <end position="143"/>
    </location>
</feature>
<feature type="transmembrane region" description="Helical" evidence="7">
    <location>
        <begin position="20"/>
        <end position="44"/>
    </location>
</feature>
<name>A0ABW5L153_9SPHI</name>
<feature type="transmembrane region" description="Helical" evidence="7">
    <location>
        <begin position="50"/>
        <end position="67"/>
    </location>
</feature>
<proteinExistence type="inferred from homology"/>
<organism evidence="8 9">
    <name type="scientific">Sphingobacterium tabacisoli</name>
    <dbReference type="NCBI Taxonomy" id="2044855"/>
    <lineage>
        <taxon>Bacteria</taxon>
        <taxon>Pseudomonadati</taxon>
        <taxon>Bacteroidota</taxon>
        <taxon>Sphingobacteriia</taxon>
        <taxon>Sphingobacteriales</taxon>
        <taxon>Sphingobacteriaceae</taxon>
        <taxon>Sphingobacterium</taxon>
    </lineage>
</organism>
<dbReference type="EMBL" id="JBHULD010000008">
    <property type="protein sequence ID" value="MFD2554313.1"/>
    <property type="molecule type" value="Genomic_DNA"/>
</dbReference>
<feature type="transmembrane region" description="Helical" evidence="7">
    <location>
        <begin position="447"/>
        <end position="465"/>
    </location>
</feature>
<evidence type="ECO:0000313" key="9">
    <source>
        <dbReference type="Proteomes" id="UP001597440"/>
    </source>
</evidence>
<dbReference type="PANTHER" id="PTHR30250">
    <property type="entry name" value="PST FAMILY PREDICTED COLANIC ACID TRANSPORTER"/>
    <property type="match status" value="1"/>
</dbReference>
<gene>
    <name evidence="8" type="ORF">ACFSQW_07920</name>
</gene>
<reference evidence="9" key="1">
    <citation type="journal article" date="2019" name="Int. J. Syst. Evol. Microbiol.">
        <title>The Global Catalogue of Microorganisms (GCM) 10K type strain sequencing project: providing services to taxonomists for standard genome sequencing and annotation.</title>
        <authorList>
            <consortium name="The Broad Institute Genomics Platform"/>
            <consortium name="The Broad Institute Genome Sequencing Center for Infectious Disease"/>
            <person name="Wu L."/>
            <person name="Ma J."/>
        </authorList>
    </citation>
    <scope>NUCLEOTIDE SEQUENCE [LARGE SCALE GENOMIC DNA]</scope>
    <source>
        <strain evidence="9">KCTC 52298</strain>
    </source>
</reference>
<keyword evidence="5 7" id="KW-1133">Transmembrane helix</keyword>